<dbReference type="RefSeq" id="XP_014144189.1">
    <property type="nucleotide sequence ID" value="XM_014288714.1"/>
</dbReference>
<sequence length="126" mass="13675">MDGSASDVDESGIASSPIANFEPSTQRKALHTEDMSMKHDSTGSIEPKSLLTSDSLDRSKLQSAAHVGVSGIALRNRMENSGHVNGLEGLGVDVYDHEAMEKNIMNQMDTAIQKEDMKLHMANMDE</sequence>
<feature type="compositionally biased region" description="Polar residues" evidence="1">
    <location>
        <begin position="13"/>
        <end position="27"/>
    </location>
</feature>
<organism evidence="2 3">
    <name type="scientific">Sphaeroforma arctica JP610</name>
    <dbReference type="NCBI Taxonomy" id="667725"/>
    <lineage>
        <taxon>Eukaryota</taxon>
        <taxon>Ichthyosporea</taxon>
        <taxon>Ichthyophonida</taxon>
        <taxon>Sphaeroforma</taxon>
    </lineage>
</organism>
<dbReference type="AlphaFoldDB" id="A0A0L0F0Q7"/>
<dbReference type="EMBL" id="KQ251588">
    <property type="protein sequence ID" value="KNC70287.1"/>
    <property type="molecule type" value="Genomic_DNA"/>
</dbReference>
<evidence type="ECO:0000256" key="1">
    <source>
        <dbReference type="SAM" id="MobiDB-lite"/>
    </source>
</evidence>
<protein>
    <submittedName>
        <fullName evidence="2">Uncharacterized protein</fullName>
    </submittedName>
</protein>
<proteinExistence type="predicted"/>
<evidence type="ECO:0000313" key="3">
    <source>
        <dbReference type="Proteomes" id="UP000054560"/>
    </source>
</evidence>
<dbReference type="Proteomes" id="UP000054560">
    <property type="component" value="Unassembled WGS sequence"/>
</dbReference>
<feature type="compositionally biased region" description="Basic and acidic residues" evidence="1">
    <location>
        <begin position="30"/>
        <end position="41"/>
    </location>
</feature>
<gene>
    <name evidence="2" type="ORF">SARC_17191</name>
</gene>
<keyword evidence="3" id="KW-1185">Reference proteome</keyword>
<feature type="non-terminal residue" evidence="2">
    <location>
        <position position="126"/>
    </location>
</feature>
<evidence type="ECO:0000313" key="2">
    <source>
        <dbReference type="EMBL" id="KNC70287.1"/>
    </source>
</evidence>
<accession>A0A0L0F0Q7</accession>
<feature type="region of interest" description="Disordered" evidence="1">
    <location>
        <begin position="1"/>
        <end position="50"/>
    </location>
</feature>
<name>A0A0L0F0Q7_9EUKA</name>
<reference evidence="2 3" key="1">
    <citation type="submission" date="2011-02" db="EMBL/GenBank/DDBJ databases">
        <title>The Genome Sequence of Sphaeroforma arctica JP610.</title>
        <authorList>
            <consortium name="The Broad Institute Genome Sequencing Platform"/>
            <person name="Russ C."/>
            <person name="Cuomo C."/>
            <person name="Young S.K."/>
            <person name="Zeng Q."/>
            <person name="Gargeya S."/>
            <person name="Alvarado L."/>
            <person name="Berlin A."/>
            <person name="Chapman S.B."/>
            <person name="Chen Z."/>
            <person name="Freedman E."/>
            <person name="Gellesch M."/>
            <person name="Goldberg J."/>
            <person name="Griggs A."/>
            <person name="Gujja S."/>
            <person name="Heilman E."/>
            <person name="Heiman D."/>
            <person name="Howarth C."/>
            <person name="Mehta T."/>
            <person name="Neiman D."/>
            <person name="Pearson M."/>
            <person name="Roberts A."/>
            <person name="Saif S."/>
            <person name="Shea T."/>
            <person name="Shenoy N."/>
            <person name="Sisk P."/>
            <person name="Stolte C."/>
            <person name="Sykes S."/>
            <person name="White J."/>
            <person name="Yandava C."/>
            <person name="Burger G."/>
            <person name="Gray M.W."/>
            <person name="Holland P.W.H."/>
            <person name="King N."/>
            <person name="Lang F.B.F."/>
            <person name="Roger A.J."/>
            <person name="Ruiz-Trillo I."/>
            <person name="Haas B."/>
            <person name="Nusbaum C."/>
            <person name="Birren B."/>
        </authorList>
    </citation>
    <scope>NUCLEOTIDE SEQUENCE [LARGE SCALE GENOMIC DNA]</scope>
    <source>
        <strain evidence="2 3">JP610</strain>
    </source>
</reference>
<dbReference type="GeneID" id="25917695"/>